<protein>
    <recommendedName>
        <fullName evidence="4">DUF2946 domain-containing protein</fullName>
    </recommendedName>
</protein>
<keyword evidence="3" id="KW-1185">Reference proteome</keyword>
<comment type="caution">
    <text evidence="2">The sequence shown here is derived from an EMBL/GenBank/DDBJ whole genome shotgun (WGS) entry which is preliminary data.</text>
</comment>
<dbReference type="EMBL" id="NRSG01000204">
    <property type="protein sequence ID" value="MBK1660700.1"/>
    <property type="molecule type" value="Genomic_DNA"/>
</dbReference>
<evidence type="ECO:0008006" key="4">
    <source>
        <dbReference type="Google" id="ProtNLM"/>
    </source>
</evidence>
<reference evidence="2 3" key="1">
    <citation type="journal article" date="2020" name="Microorganisms">
        <title>Osmotic Adaptation and Compatible Solute Biosynthesis of Phototrophic Bacteria as Revealed from Genome Analyses.</title>
        <authorList>
            <person name="Imhoff J.F."/>
            <person name="Rahn T."/>
            <person name="Kunzel S."/>
            <person name="Keller A."/>
            <person name="Neulinger S.C."/>
        </authorList>
    </citation>
    <scope>NUCLEOTIDE SEQUENCE [LARGE SCALE GENOMIC DNA]</scope>
    <source>
        <strain evidence="2 3">DSM 15382</strain>
    </source>
</reference>
<feature type="non-terminal residue" evidence="2">
    <location>
        <position position="95"/>
    </location>
</feature>
<feature type="signal peptide" evidence="1">
    <location>
        <begin position="1"/>
        <end position="16"/>
    </location>
</feature>
<name>A0ABS1D2N1_9PROT</name>
<dbReference type="Proteomes" id="UP000697995">
    <property type="component" value="Unassembled WGS sequence"/>
</dbReference>
<organism evidence="2 3">
    <name type="scientific">Paracraurococcus ruber</name>
    <dbReference type="NCBI Taxonomy" id="77675"/>
    <lineage>
        <taxon>Bacteria</taxon>
        <taxon>Pseudomonadati</taxon>
        <taxon>Pseudomonadota</taxon>
        <taxon>Alphaproteobacteria</taxon>
        <taxon>Acetobacterales</taxon>
        <taxon>Roseomonadaceae</taxon>
        <taxon>Paracraurococcus</taxon>
    </lineage>
</organism>
<accession>A0ABS1D2N1</accession>
<feature type="chain" id="PRO_5046109489" description="DUF2946 domain-containing protein" evidence="1">
    <location>
        <begin position="17"/>
        <end position="95"/>
    </location>
</feature>
<evidence type="ECO:0000256" key="1">
    <source>
        <dbReference type="SAM" id="SignalP"/>
    </source>
</evidence>
<evidence type="ECO:0000313" key="3">
    <source>
        <dbReference type="Proteomes" id="UP000697995"/>
    </source>
</evidence>
<proteinExistence type="predicted"/>
<sequence>MLLALLLVWQWGSAFAQCLAPLGLAPAGAHAVEICGVDGPRTILLGEDGQPAAPAAVHDSCPICPGGAAPAAAPPGVPAAPVRYAALVPPPVAGM</sequence>
<gene>
    <name evidence="2" type="ORF">CKO45_20985</name>
</gene>
<evidence type="ECO:0000313" key="2">
    <source>
        <dbReference type="EMBL" id="MBK1660700.1"/>
    </source>
</evidence>
<keyword evidence="1" id="KW-0732">Signal</keyword>